<dbReference type="PROSITE" id="PS50158">
    <property type="entry name" value="ZF_CCHC"/>
    <property type="match status" value="1"/>
</dbReference>
<keyword evidence="1" id="KW-0862">Zinc</keyword>
<dbReference type="GO" id="GO:0003676">
    <property type="term" value="F:nucleic acid binding"/>
    <property type="evidence" value="ECO:0007669"/>
    <property type="project" value="InterPro"/>
</dbReference>
<feature type="region of interest" description="Disordered" evidence="2">
    <location>
        <begin position="1"/>
        <end position="51"/>
    </location>
</feature>
<dbReference type="EMBL" id="CACVKT020009358">
    <property type="protein sequence ID" value="CAC5421594.1"/>
    <property type="molecule type" value="Genomic_DNA"/>
</dbReference>
<accession>A0A6J8ELZ9</accession>
<dbReference type="InterPro" id="IPR036875">
    <property type="entry name" value="Znf_CCHC_sf"/>
</dbReference>
<proteinExistence type="predicted"/>
<dbReference type="Proteomes" id="UP000507470">
    <property type="component" value="Unassembled WGS sequence"/>
</dbReference>
<dbReference type="GO" id="GO:0008270">
    <property type="term" value="F:zinc ion binding"/>
    <property type="evidence" value="ECO:0007669"/>
    <property type="project" value="UniProtKB-KW"/>
</dbReference>
<evidence type="ECO:0000256" key="1">
    <source>
        <dbReference type="PROSITE-ProRule" id="PRU00047"/>
    </source>
</evidence>
<feature type="domain" description="CCHC-type" evidence="3">
    <location>
        <begin position="107"/>
        <end position="120"/>
    </location>
</feature>
<feature type="compositionally biased region" description="Polar residues" evidence="2">
    <location>
        <begin position="37"/>
        <end position="46"/>
    </location>
</feature>
<feature type="region of interest" description="Disordered" evidence="2">
    <location>
        <begin position="73"/>
        <end position="100"/>
    </location>
</feature>
<dbReference type="AlphaFoldDB" id="A0A6J8ELZ9"/>
<keyword evidence="1" id="KW-0479">Metal-binding</keyword>
<protein>
    <recommendedName>
        <fullName evidence="3">CCHC-type domain-containing protein</fullName>
    </recommendedName>
</protein>
<keyword evidence="5" id="KW-1185">Reference proteome</keyword>
<evidence type="ECO:0000313" key="5">
    <source>
        <dbReference type="Proteomes" id="UP000507470"/>
    </source>
</evidence>
<dbReference type="SUPFAM" id="SSF57756">
    <property type="entry name" value="Retrovirus zinc finger-like domains"/>
    <property type="match status" value="1"/>
</dbReference>
<reference evidence="4 5" key="1">
    <citation type="submission" date="2020-06" db="EMBL/GenBank/DDBJ databases">
        <authorList>
            <person name="Li R."/>
            <person name="Bekaert M."/>
        </authorList>
    </citation>
    <scope>NUCLEOTIDE SEQUENCE [LARGE SCALE GENOMIC DNA]</scope>
    <source>
        <strain evidence="5">wild</strain>
    </source>
</reference>
<sequence length="227" mass="25423">MKNPNPDENNKKTVRQVKKNFGQLNGKKTTDDGKQNPIPNSSYTEVTEQKSKTLTIKEDELKSFFDKTFESKQSELRNKQFPKPNPSQIPHPGYNNQNNGPRSPLMCFRCGQTGHMASNCTGRELVVAEIEDEILLGLYILMKGEIGPADIKLSEEVILLNGVTIPCIQIGQPEPVRKVRAADNFTIPPQSEILIDVFVHKTENDPVSPLQDYLIDPVLSLLKIILA</sequence>
<dbReference type="Gene3D" id="4.10.60.10">
    <property type="entry name" value="Zinc finger, CCHC-type"/>
    <property type="match status" value="1"/>
</dbReference>
<evidence type="ECO:0000259" key="3">
    <source>
        <dbReference type="PROSITE" id="PS50158"/>
    </source>
</evidence>
<keyword evidence="1" id="KW-0863">Zinc-finger</keyword>
<evidence type="ECO:0000256" key="2">
    <source>
        <dbReference type="SAM" id="MobiDB-lite"/>
    </source>
</evidence>
<evidence type="ECO:0000313" key="4">
    <source>
        <dbReference type="EMBL" id="CAC5421594.1"/>
    </source>
</evidence>
<dbReference type="SMART" id="SM00343">
    <property type="entry name" value="ZnF_C2HC"/>
    <property type="match status" value="1"/>
</dbReference>
<gene>
    <name evidence="4" type="ORF">MCOR_53696</name>
</gene>
<organism evidence="4 5">
    <name type="scientific">Mytilus coruscus</name>
    <name type="common">Sea mussel</name>
    <dbReference type="NCBI Taxonomy" id="42192"/>
    <lineage>
        <taxon>Eukaryota</taxon>
        <taxon>Metazoa</taxon>
        <taxon>Spiralia</taxon>
        <taxon>Lophotrochozoa</taxon>
        <taxon>Mollusca</taxon>
        <taxon>Bivalvia</taxon>
        <taxon>Autobranchia</taxon>
        <taxon>Pteriomorphia</taxon>
        <taxon>Mytilida</taxon>
        <taxon>Mytiloidea</taxon>
        <taxon>Mytilidae</taxon>
        <taxon>Mytilinae</taxon>
        <taxon>Mytilus</taxon>
    </lineage>
</organism>
<dbReference type="Pfam" id="PF00098">
    <property type="entry name" value="zf-CCHC"/>
    <property type="match status" value="1"/>
</dbReference>
<name>A0A6J8ELZ9_MYTCO</name>
<dbReference type="InterPro" id="IPR001878">
    <property type="entry name" value="Znf_CCHC"/>
</dbReference>